<keyword evidence="5" id="KW-1185">Reference proteome</keyword>
<dbReference type="InterPro" id="IPR001363">
    <property type="entry name" value="Prot_inh_fetuin_CS"/>
</dbReference>
<evidence type="ECO:0000256" key="2">
    <source>
        <dbReference type="ARBA" id="ARBA00023180"/>
    </source>
</evidence>
<dbReference type="SUPFAM" id="SSF54403">
    <property type="entry name" value="Cystatin/monellin"/>
    <property type="match status" value="1"/>
</dbReference>
<keyword evidence="3" id="KW-0732">Signal</keyword>
<dbReference type="InterPro" id="IPR050735">
    <property type="entry name" value="Kininogen_Fetuin_HRG"/>
</dbReference>
<evidence type="ECO:0000313" key="4">
    <source>
        <dbReference type="EMBL" id="KAG8515994.1"/>
    </source>
</evidence>
<evidence type="ECO:0000256" key="3">
    <source>
        <dbReference type="SAM" id="SignalP"/>
    </source>
</evidence>
<dbReference type="EMBL" id="JAGFMF010011690">
    <property type="protein sequence ID" value="KAG8515994.1"/>
    <property type="molecule type" value="Genomic_DNA"/>
</dbReference>
<dbReference type="GO" id="GO:0008191">
    <property type="term" value="F:metalloendopeptidase inhibitor activity"/>
    <property type="evidence" value="ECO:0007669"/>
    <property type="project" value="TreeGrafter"/>
</dbReference>
<gene>
    <name evidence="4" type="ORF">J0S82_000616</name>
</gene>
<reference evidence="4" key="1">
    <citation type="journal article" date="2021" name="Evol. Appl.">
        <title>The genome of the Pyrenean desman and the effects of bottlenecks and inbreeding on the genomic landscape of an endangered species.</title>
        <authorList>
            <person name="Escoda L."/>
            <person name="Castresana J."/>
        </authorList>
    </citation>
    <scope>NUCLEOTIDE SEQUENCE</scope>
    <source>
        <strain evidence="4">IBE-C5619</strain>
    </source>
</reference>
<sequence>MGLLLPLVLCALAVGSGATSQCQQALNTSPLLSRGCNDSDVLSFANFALGDINRDRKEGYVLSLNRVSDVREQKQASDGPLPGQDGPAAVYYLTLDMLETDCHVLSKKPWKDCEGRPLHES</sequence>
<dbReference type="GO" id="GO:0007339">
    <property type="term" value="P:binding of sperm to zona pellucida"/>
    <property type="evidence" value="ECO:0007669"/>
    <property type="project" value="TreeGrafter"/>
</dbReference>
<dbReference type="GO" id="GO:0005615">
    <property type="term" value="C:extracellular space"/>
    <property type="evidence" value="ECO:0007669"/>
    <property type="project" value="InterPro"/>
</dbReference>
<accession>A0A8J6DPL3</accession>
<keyword evidence="2" id="KW-0325">Glycoprotein</keyword>
<protein>
    <submittedName>
        <fullName evidence="4">Fetuin-B</fullName>
    </submittedName>
</protein>
<dbReference type="PANTHER" id="PTHR13814">
    <property type="entry name" value="FETUIN"/>
    <property type="match status" value="1"/>
</dbReference>
<organism evidence="4 5">
    <name type="scientific">Galemys pyrenaicus</name>
    <name type="common">Iberian desman</name>
    <name type="synonym">Pyrenean desman</name>
    <dbReference type="NCBI Taxonomy" id="202257"/>
    <lineage>
        <taxon>Eukaryota</taxon>
        <taxon>Metazoa</taxon>
        <taxon>Chordata</taxon>
        <taxon>Craniata</taxon>
        <taxon>Vertebrata</taxon>
        <taxon>Euteleostomi</taxon>
        <taxon>Mammalia</taxon>
        <taxon>Eutheria</taxon>
        <taxon>Laurasiatheria</taxon>
        <taxon>Eulipotyphla</taxon>
        <taxon>Talpidae</taxon>
        <taxon>Galemys</taxon>
    </lineage>
</organism>
<dbReference type="PANTHER" id="PTHR13814:SF10">
    <property type="entry name" value="FETUIN-B"/>
    <property type="match status" value="1"/>
</dbReference>
<proteinExistence type="predicted"/>
<dbReference type="PROSITE" id="PS01255">
    <property type="entry name" value="FETUIN_2"/>
    <property type="match status" value="1"/>
</dbReference>
<comment type="caution">
    <text evidence="4">The sequence shown here is derived from an EMBL/GenBank/DDBJ whole genome shotgun (WGS) entry which is preliminary data.</text>
</comment>
<name>A0A8J6DPL3_GALPY</name>
<dbReference type="InterPro" id="IPR046350">
    <property type="entry name" value="Cystatin_sf"/>
</dbReference>
<dbReference type="OrthoDB" id="9941887at2759"/>
<keyword evidence="1" id="KW-1015">Disulfide bond</keyword>
<feature type="non-terminal residue" evidence="4">
    <location>
        <position position="121"/>
    </location>
</feature>
<dbReference type="AlphaFoldDB" id="A0A8J6DPL3"/>
<feature type="chain" id="PRO_5035213531" evidence="3">
    <location>
        <begin position="19"/>
        <end position="121"/>
    </location>
</feature>
<feature type="signal peptide" evidence="3">
    <location>
        <begin position="1"/>
        <end position="18"/>
    </location>
</feature>
<evidence type="ECO:0000313" key="5">
    <source>
        <dbReference type="Proteomes" id="UP000700334"/>
    </source>
</evidence>
<evidence type="ECO:0000256" key="1">
    <source>
        <dbReference type="ARBA" id="ARBA00023157"/>
    </source>
</evidence>
<dbReference type="Gene3D" id="3.10.450.10">
    <property type="match status" value="1"/>
</dbReference>
<dbReference type="Proteomes" id="UP000700334">
    <property type="component" value="Unassembled WGS sequence"/>
</dbReference>